<dbReference type="Gene3D" id="2.40.50.1020">
    <property type="entry name" value="LytTr DNA-binding domain"/>
    <property type="match status" value="1"/>
</dbReference>
<dbReference type="EMBL" id="JAAEAA010000007">
    <property type="protein sequence ID" value="NDK55740.1"/>
    <property type="molecule type" value="Genomic_DNA"/>
</dbReference>
<evidence type="ECO:0000313" key="5">
    <source>
        <dbReference type="Proteomes" id="UP000478546"/>
    </source>
</evidence>
<accession>A0A6B2H750</accession>
<dbReference type="Proteomes" id="UP000478546">
    <property type="component" value="Unassembled WGS sequence"/>
</dbReference>
<dbReference type="Pfam" id="PF04397">
    <property type="entry name" value="LytTR"/>
    <property type="match status" value="1"/>
</dbReference>
<dbReference type="GO" id="GO:0000156">
    <property type="term" value="F:phosphorelay response regulator activity"/>
    <property type="evidence" value="ECO:0007669"/>
    <property type="project" value="InterPro"/>
</dbReference>
<evidence type="ECO:0000313" key="4">
    <source>
        <dbReference type="EMBL" id="NDK55740.1"/>
    </source>
</evidence>
<dbReference type="Pfam" id="PF00072">
    <property type="entry name" value="Response_reg"/>
    <property type="match status" value="1"/>
</dbReference>
<gene>
    <name evidence="4" type="ORF">GWO68_07425</name>
</gene>
<evidence type="ECO:0000256" key="1">
    <source>
        <dbReference type="PROSITE-ProRule" id="PRU00169"/>
    </source>
</evidence>
<dbReference type="SUPFAM" id="SSF52172">
    <property type="entry name" value="CheY-like"/>
    <property type="match status" value="1"/>
</dbReference>
<feature type="modified residue" description="4-aspartylphosphate" evidence="1">
    <location>
        <position position="55"/>
    </location>
</feature>
<feature type="domain" description="Response regulatory" evidence="2">
    <location>
        <begin position="2"/>
        <end position="115"/>
    </location>
</feature>
<dbReference type="InterPro" id="IPR001789">
    <property type="entry name" value="Sig_transdc_resp-reg_receiver"/>
</dbReference>
<dbReference type="PANTHER" id="PTHR37299">
    <property type="entry name" value="TRANSCRIPTIONAL REGULATOR-RELATED"/>
    <property type="match status" value="1"/>
</dbReference>
<dbReference type="FunFam" id="3.40.50.2300:FF:000361">
    <property type="entry name" value="Two-component system response regulator"/>
    <property type="match status" value="1"/>
</dbReference>
<dbReference type="PROSITE" id="PS50110">
    <property type="entry name" value="RESPONSE_REGULATORY"/>
    <property type="match status" value="1"/>
</dbReference>
<protein>
    <submittedName>
        <fullName evidence="4">Response regulator transcription factor</fullName>
    </submittedName>
</protein>
<dbReference type="RefSeq" id="WP_162345799.1">
    <property type="nucleotide sequence ID" value="NZ_JAAEAA010000007.1"/>
</dbReference>
<dbReference type="InterPro" id="IPR046947">
    <property type="entry name" value="LytR-like"/>
</dbReference>
<dbReference type="InterPro" id="IPR011006">
    <property type="entry name" value="CheY-like_superfamily"/>
</dbReference>
<dbReference type="PROSITE" id="PS50930">
    <property type="entry name" value="HTH_LYTTR"/>
    <property type="match status" value="1"/>
</dbReference>
<proteinExistence type="predicted"/>
<name>A0A6B2H750_9BACT</name>
<evidence type="ECO:0000259" key="3">
    <source>
        <dbReference type="PROSITE" id="PS50930"/>
    </source>
</evidence>
<sequence>MKVAIIEDESLAAKRLESLLIKCDDSITVEAVLPSVKESVKWLSTHPQPDLLFMDIHLDDGQSFAIFDQVECFTPVVFTTAYDDYMIKAFKVNSIDYLLKPINPEELQASIAKFKKLRTTSGINSGFIKELLHSALPKEPAYKSRFLITQGSKIRTIDIADVAYFYSEEKLTFLVTKEGQRLPVDYTLEKLFNILDPKYFFRISRQFIIHLESIDTIHKYSPTRLKVELRPATTKDAFVSIEKYTAFKEWLDA</sequence>
<dbReference type="GO" id="GO:0003677">
    <property type="term" value="F:DNA binding"/>
    <property type="evidence" value="ECO:0007669"/>
    <property type="project" value="InterPro"/>
</dbReference>
<dbReference type="Gene3D" id="3.40.50.2300">
    <property type="match status" value="1"/>
</dbReference>
<evidence type="ECO:0000259" key="2">
    <source>
        <dbReference type="PROSITE" id="PS50110"/>
    </source>
</evidence>
<dbReference type="PANTHER" id="PTHR37299:SF1">
    <property type="entry name" value="STAGE 0 SPORULATION PROTEIN A HOMOLOG"/>
    <property type="match status" value="1"/>
</dbReference>
<dbReference type="SMART" id="SM00850">
    <property type="entry name" value="LytTR"/>
    <property type="match status" value="1"/>
</dbReference>
<dbReference type="InterPro" id="IPR007492">
    <property type="entry name" value="LytTR_DNA-bd_dom"/>
</dbReference>
<keyword evidence="1" id="KW-0597">Phosphoprotein</keyword>
<reference evidence="4 5" key="1">
    <citation type="submission" date="2020-01" db="EMBL/GenBank/DDBJ databases">
        <authorList>
            <person name="Kim M.K."/>
        </authorList>
    </citation>
    <scope>NUCLEOTIDE SEQUENCE [LARGE SCALE GENOMIC DNA]</scope>
    <source>
        <strain evidence="4 5">BT213</strain>
    </source>
</reference>
<comment type="caution">
    <text evidence="4">The sequence shown here is derived from an EMBL/GenBank/DDBJ whole genome shotgun (WGS) entry which is preliminary data.</text>
</comment>
<dbReference type="AlphaFoldDB" id="A0A6B2H750"/>
<dbReference type="SMART" id="SM00448">
    <property type="entry name" value="REC"/>
    <property type="match status" value="1"/>
</dbReference>
<keyword evidence="5" id="KW-1185">Reference proteome</keyword>
<organism evidence="4 5">
    <name type="scientific">Pontibacter fetidus</name>
    <dbReference type="NCBI Taxonomy" id="2700082"/>
    <lineage>
        <taxon>Bacteria</taxon>
        <taxon>Pseudomonadati</taxon>
        <taxon>Bacteroidota</taxon>
        <taxon>Cytophagia</taxon>
        <taxon>Cytophagales</taxon>
        <taxon>Hymenobacteraceae</taxon>
        <taxon>Pontibacter</taxon>
    </lineage>
</organism>
<feature type="domain" description="HTH LytTR-type" evidence="3">
    <location>
        <begin position="146"/>
        <end position="253"/>
    </location>
</feature>